<feature type="compositionally biased region" description="Polar residues" evidence="1">
    <location>
        <begin position="1"/>
        <end position="14"/>
    </location>
</feature>
<keyword evidence="2" id="KW-1133">Transmembrane helix</keyword>
<keyword evidence="3" id="KW-0560">Oxidoreductase</keyword>
<feature type="transmembrane region" description="Helical" evidence="2">
    <location>
        <begin position="124"/>
        <end position="150"/>
    </location>
</feature>
<organism evidence="3 4">
    <name type="scientific">Agromyces mariniharenae</name>
    <dbReference type="NCBI Taxonomy" id="2604423"/>
    <lineage>
        <taxon>Bacteria</taxon>
        <taxon>Bacillati</taxon>
        <taxon>Actinomycetota</taxon>
        <taxon>Actinomycetes</taxon>
        <taxon>Micrococcales</taxon>
        <taxon>Microbacteriaceae</taxon>
        <taxon>Agromyces</taxon>
    </lineage>
</organism>
<reference evidence="3 4" key="1">
    <citation type="submission" date="2019-08" db="EMBL/GenBank/DDBJ databases">
        <authorList>
            <person name="Hu J."/>
        </authorList>
    </citation>
    <scope>NUCLEOTIDE SEQUENCE [LARGE SCALE GENOMIC DNA]</scope>
    <source>
        <strain evidence="3 4">NEAU-184</strain>
    </source>
</reference>
<keyword evidence="4" id="KW-1185">Reference proteome</keyword>
<sequence>MSGQVDDTQRTTTEQPRRGSGGSRFAGIVGIIIGALMILGGVAAWIGVTTQLAEENIVVSDDAAFAQGQQVLDPITAWAQAEVIQKHALEATGGQTYAELDQDDPMRETAATASYLRTSLFTSIVAFGVALLAAGTGVIAVLYGWSLLALGRRPV</sequence>
<keyword evidence="3" id="KW-0223">Dioxygenase</keyword>
<accession>A0A5S4V548</accession>
<evidence type="ECO:0000313" key="4">
    <source>
        <dbReference type="Proteomes" id="UP000325243"/>
    </source>
</evidence>
<dbReference type="EMBL" id="VSSB01000001">
    <property type="protein sequence ID" value="TYL54112.1"/>
    <property type="molecule type" value="Genomic_DNA"/>
</dbReference>
<feature type="transmembrane region" description="Helical" evidence="2">
    <location>
        <begin position="25"/>
        <end position="46"/>
    </location>
</feature>
<dbReference type="RefSeq" id="WP_148733575.1">
    <property type="nucleotide sequence ID" value="NZ_VSSB01000001.1"/>
</dbReference>
<gene>
    <name evidence="3" type="ORF">FYC51_11030</name>
</gene>
<proteinExistence type="predicted"/>
<protein>
    <submittedName>
        <fullName evidence="3">Aromatic ring-opening dioxygenase LigA</fullName>
    </submittedName>
</protein>
<evidence type="ECO:0000256" key="2">
    <source>
        <dbReference type="SAM" id="Phobius"/>
    </source>
</evidence>
<feature type="region of interest" description="Disordered" evidence="1">
    <location>
        <begin position="1"/>
        <end position="21"/>
    </location>
</feature>
<dbReference type="Proteomes" id="UP000325243">
    <property type="component" value="Unassembled WGS sequence"/>
</dbReference>
<name>A0A5S4V548_9MICO</name>
<evidence type="ECO:0000313" key="3">
    <source>
        <dbReference type="EMBL" id="TYL54112.1"/>
    </source>
</evidence>
<evidence type="ECO:0000256" key="1">
    <source>
        <dbReference type="SAM" id="MobiDB-lite"/>
    </source>
</evidence>
<keyword evidence="2" id="KW-0812">Transmembrane</keyword>
<comment type="caution">
    <text evidence="3">The sequence shown here is derived from an EMBL/GenBank/DDBJ whole genome shotgun (WGS) entry which is preliminary data.</text>
</comment>
<keyword evidence="2" id="KW-0472">Membrane</keyword>
<dbReference type="AlphaFoldDB" id="A0A5S4V548"/>
<dbReference type="GO" id="GO:0051213">
    <property type="term" value="F:dioxygenase activity"/>
    <property type="evidence" value="ECO:0007669"/>
    <property type="project" value="UniProtKB-KW"/>
</dbReference>